<evidence type="ECO:0008006" key="2">
    <source>
        <dbReference type="Google" id="ProtNLM"/>
    </source>
</evidence>
<sequence>SRAKDNDHGQVWVVADPHDAWVVECGGGRHWVARKIREDFYNCSNAPTITNAFDRGSEVVRYALDKGWIDKPEEFDWSRHFAAGAYQWKKRLAAVRNYLTAPDRFGRITPDTIKKMLRADEVGGVASIRITQVAIIAHLREDVPQMLRAKAWIATRTPHANNLFLPTYAASKVGLPSELASPGCEYWFAKRANLSDKARAEFENWADARATDLEKRVKQDLGEGRRRNAQQRIQDYHQRIVARALDVYRSKE</sequence>
<dbReference type="GO" id="GO:0006508">
    <property type="term" value="P:proteolysis"/>
    <property type="evidence" value="ECO:0007669"/>
    <property type="project" value="InterPro"/>
</dbReference>
<reference evidence="1" key="1">
    <citation type="journal article" date="2014" name="Front. Microbiol.">
        <title>High frequency of phylogenetically diverse reductive dehalogenase-homologous genes in deep subseafloor sedimentary metagenomes.</title>
        <authorList>
            <person name="Kawai M."/>
            <person name="Futagami T."/>
            <person name="Toyoda A."/>
            <person name="Takaki Y."/>
            <person name="Nishi S."/>
            <person name="Hori S."/>
            <person name="Arai W."/>
            <person name="Tsubouchi T."/>
            <person name="Morono Y."/>
            <person name="Uchiyama I."/>
            <person name="Ito T."/>
            <person name="Fujiyama A."/>
            <person name="Inagaki F."/>
            <person name="Takami H."/>
        </authorList>
    </citation>
    <scope>NUCLEOTIDE SEQUENCE</scope>
    <source>
        <strain evidence="1">Expedition CK06-06</strain>
    </source>
</reference>
<evidence type="ECO:0000313" key="1">
    <source>
        <dbReference type="EMBL" id="GAF71061.1"/>
    </source>
</evidence>
<dbReference type="PANTHER" id="PTHR12994">
    <property type="entry name" value="SECERNIN"/>
    <property type="match status" value="1"/>
</dbReference>
<protein>
    <recommendedName>
        <fullName evidence="2">Dipeptidase</fullName>
    </recommendedName>
</protein>
<organism evidence="1">
    <name type="scientific">marine sediment metagenome</name>
    <dbReference type="NCBI Taxonomy" id="412755"/>
    <lineage>
        <taxon>unclassified sequences</taxon>
        <taxon>metagenomes</taxon>
        <taxon>ecological metagenomes</taxon>
    </lineage>
</organism>
<dbReference type="GO" id="GO:0070004">
    <property type="term" value="F:cysteine-type exopeptidase activity"/>
    <property type="evidence" value="ECO:0007669"/>
    <property type="project" value="InterPro"/>
</dbReference>
<dbReference type="AlphaFoldDB" id="X0S789"/>
<dbReference type="GO" id="GO:0016805">
    <property type="term" value="F:dipeptidase activity"/>
    <property type="evidence" value="ECO:0007669"/>
    <property type="project" value="InterPro"/>
</dbReference>
<dbReference type="InterPro" id="IPR005322">
    <property type="entry name" value="Peptidase_C69"/>
</dbReference>
<accession>X0S789</accession>
<feature type="non-terminal residue" evidence="1">
    <location>
        <position position="1"/>
    </location>
</feature>
<gene>
    <name evidence="1" type="ORF">S01H1_02752</name>
</gene>
<comment type="caution">
    <text evidence="1">The sequence shown here is derived from an EMBL/GenBank/DDBJ whole genome shotgun (WGS) entry which is preliminary data.</text>
</comment>
<name>X0S789_9ZZZZ</name>
<proteinExistence type="predicted"/>
<dbReference type="EMBL" id="BARS01001380">
    <property type="protein sequence ID" value="GAF71061.1"/>
    <property type="molecule type" value="Genomic_DNA"/>
</dbReference>
<dbReference type="PANTHER" id="PTHR12994:SF17">
    <property type="entry name" value="LD30995P"/>
    <property type="match status" value="1"/>
</dbReference>